<evidence type="ECO:0000256" key="6">
    <source>
        <dbReference type="ARBA" id="ARBA00030642"/>
    </source>
</evidence>
<dbReference type="InterPro" id="IPR000297">
    <property type="entry name" value="PPIase_PpiC"/>
</dbReference>
<comment type="caution">
    <text evidence="11">The sequence shown here is derived from an EMBL/GenBank/DDBJ whole genome shotgun (WGS) entry which is preliminary data.</text>
</comment>
<dbReference type="EC" id="5.2.1.8" evidence="3"/>
<dbReference type="Proteomes" id="UP000319255">
    <property type="component" value="Unassembled WGS sequence"/>
</dbReference>
<accession>A0A501WYW0</accession>
<comment type="similarity">
    <text evidence="2">Belongs to the PpiC/parvulin rotamase family.</text>
</comment>
<feature type="chain" id="PRO_5021251939" description="Parvulin-like PPIase" evidence="9">
    <location>
        <begin position="22"/>
        <end position="295"/>
    </location>
</feature>
<evidence type="ECO:0000256" key="9">
    <source>
        <dbReference type="SAM" id="SignalP"/>
    </source>
</evidence>
<dbReference type="PANTHER" id="PTHR47245:SF2">
    <property type="entry name" value="PEPTIDYL-PROLYL CIS-TRANS ISOMERASE HP_0175-RELATED"/>
    <property type="match status" value="1"/>
</dbReference>
<evidence type="ECO:0000256" key="5">
    <source>
        <dbReference type="ARBA" id="ARBA00023110"/>
    </source>
</evidence>
<evidence type="ECO:0000313" key="11">
    <source>
        <dbReference type="EMBL" id="TPE52241.1"/>
    </source>
</evidence>
<organism evidence="11 12">
    <name type="scientific">Amaricoccus solimangrovi</name>
    <dbReference type="NCBI Taxonomy" id="2589815"/>
    <lineage>
        <taxon>Bacteria</taxon>
        <taxon>Pseudomonadati</taxon>
        <taxon>Pseudomonadota</taxon>
        <taxon>Alphaproteobacteria</taxon>
        <taxon>Rhodobacterales</taxon>
        <taxon>Paracoccaceae</taxon>
        <taxon>Amaricoccus</taxon>
    </lineage>
</organism>
<dbReference type="InterPro" id="IPR027304">
    <property type="entry name" value="Trigger_fact/SurA_dom_sf"/>
</dbReference>
<protein>
    <recommendedName>
        <fullName evidence="4">Parvulin-like PPIase</fullName>
        <ecNumber evidence="3">5.2.1.8</ecNumber>
    </recommendedName>
    <alternativeName>
        <fullName evidence="6">Peptidyl-prolyl cis-trans isomerase plp</fullName>
    </alternativeName>
    <alternativeName>
        <fullName evidence="7">Rotamase plp</fullName>
    </alternativeName>
</protein>
<dbReference type="SUPFAM" id="SSF54534">
    <property type="entry name" value="FKBP-like"/>
    <property type="match status" value="1"/>
</dbReference>
<comment type="catalytic activity">
    <reaction evidence="1">
        <text>[protein]-peptidylproline (omega=180) = [protein]-peptidylproline (omega=0)</text>
        <dbReference type="Rhea" id="RHEA:16237"/>
        <dbReference type="Rhea" id="RHEA-COMP:10747"/>
        <dbReference type="Rhea" id="RHEA-COMP:10748"/>
        <dbReference type="ChEBI" id="CHEBI:83833"/>
        <dbReference type="ChEBI" id="CHEBI:83834"/>
        <dbReference type="EC" id="5.2.1.8"/>
    </reaction>
</comment>
<dbReference type="Gene3D" id="3.10.50.40">
    <property type="match status" value="1"/>
</dbReference>
<evidence type="ECO:0000313" key="12">
    <source>
        <dbReference type="Proteomes" id="UP000319255"/>
    </source>
</evidence>
<dbReference type="InterPro" id="IPR050245">
    <property type="entry name" value="PrsA_foldase"/>
</dbReference>
<sequence length="295" mass="31631">MRNLLIAGLLASAALVPGAYAQDAEAAKPADAAKTANYDVNTVVATVNGTDITLGNVVAMRERLPAQYQQLPDETLMSGLVQQLADQLVLADSVSANPDEDPLAVKLQLENDRRAALANIVADKAMSAPVSDEAVKAAYDEQVKDFQPAPEYDASHILVKTEDEAKKLLDDINGGADFAQVAKDNSTDGSAQQGGELGWFGKGQMVPEFETAVVDMKKGEVSGPIQTQFGWHLIKLNDTRESSPPSLEESRPQIEQQLRQKAFQDQLEKLRAAANIEIKAAAVPAAAIRDNDLLN</sequence>
<evidence type="ECO:0000256" key="4">
    <source>
        <dbReference type="ARBA" id="ARBA00018370"/>
    </source>
</evidence>
<evidence type="ECO:0000256" key="7">
    <source>
        <dbReference type="ARBA" id="ARBA00031484"/>
    </source>
</evidence>
<name>A0A501WYW0_9RHOB</name>
<evidence type="ECO:0000256" key="3">
    <source>
        <dbReference type="ARBA" id="ARBA00013194"/>
    </source>
</evidence>
<dbReference type="PROSITE" id="PS50198">
    <property type="entry name" value="PPIC_PPIASE_2"/>
    <property type="match status" value="1"/>
</dbReference>
<dbReference type="PROSITE" id="PS01096">
    <property type="entry name" value="PPIC_PPIASE_1"/>
    <property type="match status" value="1"/>
</dbReference>
<dbReference type="InterPro" id="IPR046357">
    <property type="entry name" value="PPIase_dom_sf"/>
</dbReference>
<dbReference type="RefSeq" id="WP_140453483.1">
    <property type="nucleotide sequence ID" value="NZ_VFRP01000004.1"/>
</dbReference>
<keyword evidence="9" id="KW-0732">Signal</keyword>
<keyword evidence="5 8" id="KW-0697">Rotamase</keyword>
<dbReference type="EMBL" id="VFRP01000004">
    <property type="protein sequence ID" value="TPE52241.1"/>
    <property type="molecule type" value="Genomic_DNA"/>
</dbReference>
<keyword evidence="12" id="KW-1185">Reference proteome</keyword>
<reference evidence="11 12" key="1">
    <citation type="submission" date="2019-06" db="EMBL/GenBank/DDBJ databases">
        <title>A novel bacterium of genus Amaricoccus, isolated from marine sediment.</title>
        <authorList>
            <person name="Huang H."/>
            <person name="Mo K."/>
            <person name="Hu Y."/>
        </authorList>
    </citation>
    <scope>NUCLEOTIDE SEQUENCE [LARGE SCALE GENOMIC DNA]</scope>
    <source>
        <strain evidence="11 12">HB172011</strain>
    </source>
</reference>
<dbReference type="OrthoDB" id="14196at2"/>
<feature type="domain" description="PpiC" evidence="10">
    <location>
        <begin position="149"/>
        <end position="238"/>
    </location>
</feature>
<dbReference type="SUPFAM" id="SSF109998">
    <property type="entry name" value="Triger factor/SurA peptide-binding domain-like"/>
    <property type="match status" value="1"/>
</dbReference>
<dbReference type="AlphaFoldDB" id="A0A501WYW0"/>
<keyword evidence="8 11" id="KW-0413">Isomerase</keyword>
<evidence type="ECO:0000256" key="2">
    <source>
        <dbReference type="ARBA" id="ARBA00007656"/>
    </source>
</evidence>
<evidence type="ECO:0000256" key="8">
    <source>
        <dbReference type="PROSITE-ProRule" id="PRU00278"/>
    </source>
</evidence>
<dbReference type="InterPro" id="IPR023058">
    <property type="entry name" value="PPIase_PpiC_CS"/>
</dbReference>
<dbReference type="PANTHER" id="PTHR47245">
    <property type="entry name" value="PEPTIDYLPROLYL ISOMERASE"/>
    <property type="match status" value="1"/>
</dbReference>
<gene>
    <name evidence="11" type="ORF">FJM51_07440</name>
</gene>
<dbReference type="Pfam" id="PF00639">
    <property type="entry name" value="Rotamase"/>
    <property type="match status" value="1"/>
</dbReference>
<dbReference type="GO" id="GO:0003755">
    <property type="term" value="F:peptidyl-prolyl cis-trans isomerase activity"/>
    <property type="evidence" value="ECO:0007669"/>
    <property type="project" value="UniProtKB-KW"/>
</dbReference>
<evidence type="ECO:0000256" key="1">
    <source>
        <dbReference type="ARBA" id="ARBA00000971"/>
    </source>
</evidence>
<feature type="signal peptide" evidence="9">
    <location>
        <begin position="1"/>
        <end position="21"/>
    </location>
</feature>
<proteinExistence type="inferred from homology"/>
<evidence type="ECO:0000259" key="10">
    <source>
        <dbReference type="PROSITE" id="PS50198"/>
    </source>
</evidence>